<dbReference type="SMART" id="SM00563">
    <property type="entry name" value="PlsC"/>
    <property type="match status" value="1"/>
</dbReference>
<keyword evidence="2" id="KW-0808">Transferase</keyword>
<feature type="domain" description="Phospholipid/glycerol acyltransferase" evidence="1">
    <location>
        <begin position="66"/>
        <end position="210"/>
    </location>
</feature>
<dbReference type="AlphaFoldDB" id="A0A2D2Q0T0"/>
<dbReference type="RefSeq" id="WP_099798474.1">
    <property type="nucleotide sequence ID" value="NZ_CP018092.1"/>
</dbReference>
<organism evidence="2 3">
    <name type="scientific">Parathermosynechococcus lividus PCC 6715</name>
    <dbReference type="NCBI Taxonomy" id="1917166"/>
    <lineage>
        <taxon>Bacteria</taxon>
        <taxon>Bacillati</taxon>
        <taxon>Cyanobacteriota</taxon>
        <taxon>Cyanophyceae</taxon>
        <taxon>Acaryochloridales</taxon>
        <taxon>Thermosynechococcaceae</taxon>
        <taxon>Parathermosynechococcus</taxon>
    </lineage>
</organism>
<gene>
    <name evidence="2" type="ORF">BRW62_04455</name>
</gene>
<dbReference type="GO" id="GO:0016746">
    <property type="term" value="F:acyltransferase activity"/>
    <property type="evidence" value="ECO:0007669"/>
    <property type="project" value="UniProtKB-KW"/>
</dbReference>
<proteinExistence type="predicted"/>
<evidence type="ECO:0000313" key="3">
    <source>
        <dbReference type="Proteomes" id="UP000231057"/>
    </source>
</evidence>
<dbReference type="KEGG" id="slw:BRW62_04455"/>
<sequence length="458" mass="52105">MSSAVTAARPPLHFLPQRFSYPVWWGCSRLLPLYLRYGLGFRKIEGVNVETLARTYQQFQAGQLRLLLAFRHPSTDDPLVMGYLMWHLLPRTARQIGIPLKSPTNGYFLYDRGIPLWAGEAVGWLFSRLGGSSIIRGKLDTQALRAARELLLEGRFPLAAAPEGATNEHNELVAPLEPGVAQLGFWCLEDLAKAGRSLPVVILPIGIQYTLASPSWARIAHLMDQLEQRLGCGTTASGTDVELLYRRLFNVAMHLLDCLEEFYAKSYRQQFPPLPAFENANAELAARLQRLLHSVLVVAEDYFGLKPSEDFMDRCRRIEYAAWERMFRGDLDQLSTVERCLADWLAEEANVRLRHMRLAERFTSVTGSYVREQPSIDRFAEVVLILWRTFDWLEGKHSNVNGLVGPRQVRLSVGEPIDLEHYWPLYRRDRRGARQALNDVTTAIRAQFEALIVPTTNG</sequence>
<protein>
    <submittedName>
        <fullName evidence="2">Glycerol acyltransferase</fullName>
    </submittedName>
</protein>
<evidence type="ECO:0000259" key="1">
    <source>
        <dbReference type="SMART" id="SM00563"/>
    </source>
</evidence>
<dbReference type="InterPro" id="IPR002123">
    <property type="entry name" value="Plipid/glycerol_acylTrfase"/>
</dbReference>
<dbReference type="Proteomes" id="UP000231057">
    <property type="component" value="Chromosome"/>
</dbReference>
<keyword evidence="3" id="KW-1185">Reference proteome</keyword>
<dbReference type="OrthoDB" id="524611at2"/>
<keyword evidence="2" id="KW-0012">Acyltransferase</keyword>
<dbReference type="SUPFAM" id="SSF69593">
    <property type="entry name" value="Glycerol-3-phosphate (1)-acyltransferase"/>
    <property type="match status" value="1"/>
</dbReference>
<accession>A0A2D2Q0T0</accession>
<dbReference type="EMBL" id="CP018092">
    <property type="protein sequence ID" value="ATS18121.1"/>
    <property type="molecule type" value="Genomic_DNA"/>
</dbReference>
<name>A0A2D2Q0T0_PARLV</name>
<reference evidence="2 3" key="1">
    <citation type="submission" date="2016-11" db="EMBL/GenBank/DDBJ databases">
        <title>Complete genome sequence of thermophilic cyanobacteria strain Synechococcus sp. PCC6715.</title>
        <authorList>
            <person name="Tang J."/>
            <person name="Daroch M."/>
            <person name="Liang Y."/>
            <person name="Jiang D."/>
            <person name="Shah M."/>
        </authorList>
    </citation>
    <scope>NUCLEOTIDE SEQUENCE [LARGE SCALE GENOMIC DNA]</scope>
    <source>
        <strain evidence="2 3">PCC 6715</strain>
    </source>
</reference>
<reference evidence="3" key="2">
    <citation type="journal article" date="2022" name="Front. Microbiol.">
        <title>Comparative Genomic Analysis Revealed Distinct Molecular Components and Organization of CO2-Concentrating Mechanism in Thermophilic Cyanobacteria.</title>
        <authorList>
            <person name="Tang J."/>
            <person name="Zhou H."/>
            <person name="Yao D."/>
            <person name="Riaz S."/>
            <person name="You D."/>
            <person name="Klepacz-Smolka A."/>
            <person name="Daroch M."/>
        </authorList>
    </citation>
    <scope>NUCLEOTIDE SEQUENCE [LARGE SCALE GENOMIC DNA]</scope>
    <source>
        <strain evidence="3">PCC 6715</strain>
    </source>
</reference>
<evidence type="ECO:0000313" key="2">
    <source>
        <dbReference type="EMBL" id="ATS18121.1"/>
    </source>
</evidence>